<dbReference type="PANTHER" id="PTHR43861:SF2">
    <property type="entry name" value="CARBOXY-S-ADENOSYL-L-METHIONINE SYNTHASE"/>
    <property type="match status" value="1"/>
</dbReference>
<keyword evidence="7" id="KW-1185">Reference proteome</keyword>
<evidence type="ECO:0000256" key="3">
    <source>
        <dbReference type="HAMAP-Rule" id="MF_01589"/>
    </source>
</evidence>
<dbReference type="AlphaFoldDB" id="A0A0S2TH42"/>
<gene>
    <name evidence="3" type="primary">cmoA</name>
    <name evidence="6" type="ORF">Tel_15775</name>
</gene>
<comment type="function">
    <text evidence="3">Catalyzes the conversion of S-adenosyl-L-methionine (SAM) to carboxy-S-adenosyl-L-methionine (Cx-SAM).</text>
</comment>
<evidence type="ECO:0000256" key="4">
    <source>
        <dbReference type="PIRSR" id="PIRSR006325-1"/>
    </source>
</evidence>
<dbReference type="NCBIfam" id="TIGR00740">
    <property type="entry name" value="carboxy-S-adenosyl-L-methionine synthase CmoA"/>
    <property type="match status" value="1"/>
</dbReference>
<comment type="subunit">
    <text evidence="3">Homodimer.</text>
</comment>
<comment type="similarity">
    <text evidence="3">Belongs to the class I-like SAM-binding methyltransferase superfamily. Cx-SAM synthase family.</text>
</comment>
<feature type="binding site" evidence="3 4">
    <location>
        <begin position="67"/>
        <end position="69"/>
    </location>
    <ligand>
        <name>S-adenosyl-L-methionine</name>
        <dbReference type="ChEBI" id="CHEBI:59789"/>
    </ligand>
</feature>
<proteinExistence type="inferred from homology"/>
<dbReference type="PIRSF" id="PIRSF006325">
    <property type="entry name" value="MeTrfase_bac"/>
    <property type="match status" value="1"/>
</dbReference>
<dbReference type="InterPro" id="IPR029063">
    <property type="entry name" value="SAM-dependent_MTases_sf"/>
</dbReference>
<dbReference type="GO" id="GO:1904047">
    <property type="term" value="F:S-adenosyl-L-methionine binding"/>
    <property type="evidence" value="ECO:0007669"/>
    <property type="project" value="UniProtKB-UniRule"/>
</dbReference>
<comment type="catalytic activity">
    <reaction evidence="3">
        <text>prephenate + S-adenosyl-L-methionine = carboxy-S-adenosyl-L-methionine + 3-phenylpyruvate + H2O</text>
        <dbReference type="Rhea" id="RHEA:51692"/>
        <dbReference type="ChEBI" id="CHEBI:15377"/>
        <dbReference type="ChEBI" id="CHEBI:18005"/>
        <dbReference type="ChEBI" id="CHEBI:29934"/>
        <dbReference type="ChEBI" id="CHEBI:59789"/>
        <dbReference type="ChEBI" id="CHEBI:134278"/>
    </reaction>
</comment>
<evidence type="ECO:0000313" key="6">
    <source>
        <dbReference type="EMBL" id="ALP54489.1"/>
    </source>
</evidence>
<dbReference type="PANTHER" id="PTHR43861">
    <property type="entry name" value="TRANS-ACONITATE 2-METHYLTRANSFERASE-RELATED"/>
    <property type="match status" value="1"/>
</dbReference>
<feature type="binding site" evidence="3">
    <location>
        <position position="202"/>
    </location>
    <ligand>
        <name>S-adenosyl-L-methionine</name>
        <dbReference type="ChEBI" id="CHEBI:59789"/>
    </ligand>
</feature>
<name>A0A0S2TH42_9GAMM</name>
<dbReference type="Gene3D" id="3.40.50.150">
    <property type="entry name" value="Vaccinia Virus protein VP39"/>
    <property type="match status" value="1"/>
</dbReference>
<dbReference type="GO" id="GO:0002098">
    <property type="term" value="P:tRNA wobble uridine modification"/>
    <property type="evidence" value="ECO:0007669"/>
    <property type="project" value="InterPro"/>
</dbReference>
<dbReference type="Proteomes" id="UP000055136">
    <property type="component" value="Chromosome"/>
</dbReference>
<evidence type="ECO:0000259" key="5">
    <source>
        <dbReference type="Pfam" id="PF13649"/>
    </source>
</evidence>
<dbReference type="SUPFAM" id="SSF53335">
    <property type="entry name" value="S-adenosyl-L-methionine-dependent methyltransferases"/>
    <property type="match status" value="1"/>
</dbReference>
<accession>A0A0S2TH42</accession>
<keyword evidence="2 3" id="KW-0949">S-adenosyl-L-methionine</keyword>
<reference evidence="6" key="1">
    <citation type="submission" date="2015-10" db="EMBL/GenBank/DDBJ databases">
        <title>Description of Candidatus Tenderia electrophaga gen. nov, sp. nov., an Uncultivated Electroautotroph from a Biocathode Enrichment.</title>
        <authorList>
            <person name="Eddie B.J."/>
            <person name="Malanoski A.P."/>
            <person name="Wang Z."/>
            <person name="Hall R.J."/>
            <person name="Oh S.D."/>
            <person name="Heiner C."/>
            <person name="Lin B."/>
            <person name="Strycharz-Glaven S.M."/>
        </authorList>
    </citation>
    <scope>NUCLEOTIDE SEQUENCE [LARGE SCALE GENOMIC DNA]</scope>
    <source>
        <strain evidence="6">NRL1</strain>
    </source>
</reference>
<protein>
    <recommendedName>
        <fullName evidence="3">Carboxy-S-adenosyl-L-methionine synthase</fullName>
        <shortName evidence="3">Cx-SAM synthase</shortName>
        <ecNumber evidence="3">2.1.3.-</ecNumber>
    </recommendedName>
</protein>
<keyword evidence="1 3" id="KW-0808">Transferase</keyword>
<feature type="domain" description="Methyltransferase" evidence="5">
    <location>
        <begin position="63"/>
        <end position="161"/>
    </location>
</feature>
<dbReference type="Pfam" id="PF13649">
    <property type="entry name" value="Methyltransf_25"/>
    <property type="match status" value="1"/>
</dbReference>
<dbReference type="CDD" id="cd02440">
    <property type="entry name" value="AdoMet_MTases"/>
    <property type="match status" value="1"/>
</dbReference>
<dbReference type="GO" id="GO:0008168">
    <property type="term" value="F:methyltransferase activity"/>
    <property type="evidence" value="ECO:0007669"/>
    <property type="project" value="UniProtKB-KW"/>
</dbReference>
<dbReference type="InterPro" id="IPR005271">
    <property type="entry name" value="CmoA"/>
</dbReference>
<dbReference type="NCBIfam" id="NF011995">
    <property type="entry name" value="PRK15451.1"/>
    <property type="match status" value="1"/>
</dbReference>
<feature type="binding site" evidence="3 4">
    <location>
        <position position="42"/>
    </location>
    <ligand>
        <name>S-adenosyl-L-methionine</name>
        <dbReference type="ChEBI" id="CHEBI:59789"/>
    </ligand>
</feature>
<dbReference type="EC" id="2.1.3.-" evidence="3"/>
<evidence type="ECO:0000256" key="1">
    <source>
        <dbReference type="ARBA" id="ARBA00022679"/>
    </source>
</evidence>
<dbReference type="STRING" id="1748243.Tel_15775"/>
<dbReference type="InterPro" id="IPR041698">
    <property type="entry name" value="Methyltransf_25"/>
</dbReference>
<organism evidence="6 7">
    <name type="scientific">Candidatus Tenderia electrophaga</name>
    <dbReference type="NCBI Taxonomy" id="1748243"/>
    <lineage>
        <taxon>Bacteria</taxon>
        <taxon>Pseudomonadati</taxon>
        <taxon>Pseudomonadota</taxon>
        <taxon>Gammaproteobacteria</taxon>
        <taxon>Candidatus Tenderiales</taxon>
        <taxon>Candidatus Tenderiaceae</taxon>
        <taxon>Candidatus Tenderia</taxon>
    </lineage>
</organism>
<feature type="binding site" evidence="3 4">
    <location>
        <begin position="120"/>
        <end position="121"/>
    </location>
    <ligand>
        <name>S-adenosyl-L-methionine</name>
        <dbReference type="ChEBI" id="CHEBI:59789"/>
    </ligand>
</feature>
<sequence length="245" mass="27427">MNRKKPHDALYANPHEQLVDFEFNEAVARVFPDMIRRSVPGYGTLITLLGLLAEEYARPGSNIYDLGSSLGAATLAMRRRIPHHDCRIIAVDNSAAMVERCRSHVAEDLSPIEVETRCADIRDIEFQNASIVVLNFTLQFLPPRERTPLLQKIHAGLLPGGALVLSEKIAFADAGDAQLLDRLHLAFKKANGYSALEISQKRSALENVLVPETLPQHHQRLKETGFRHSHSWFQCMNFASILAVK</sequence>
<dbReference type="KEGG" id="tee:Tel_15775"/>
<feature type="binding site" evidence="3 4">
    <location>
        <begin position="92"/>
        <end position="93"/>
    </location>
    <ligand>
        <name>S-adenosyl-L-methionine</name>
        <dbReference type="ChEBI" id="CHEBI:59789"/>
    </ligand>
</feature>
<dbReference type="HAMAP" id="MF_01589">
    <property type="entry name" value="Cx_SAM_synthase"/>
    <property type="match status" value="1"/>
</dbReference>
<dbReference type="EMBL" id="CP013099">
    <property type="protein sequence ID" value="ALP54489.1"/>
    <property type="molecule type" value="Genomic_DNA"/>
</dbReference>
<feature type="binding site" evidence="3 4">
    <location>
        <position position="135"/>
    </location>
    <ligand>
        <name>S-adenosyl-L-methionine</name>
        <dbReference type="ChEBI" id="CHEBI:59789"/>
    </ligand>
</feature>
<dbReference type="GO" id="GO:0016743">
    <property type="term" value="F:carboxyl- or carbamoyltransferase activity"/>
    <property type="evidence" value="ECO:0007669"/>
    <property type="project" value="UniProtKB-UniRule"/>
</dbReference>
<evidence type="ECO:0000256" key="2">
    <source>
        <dbReference type="ARBA" id="ARBA00022691"/>
    </source>
</evidence>
<evidence type="ECO:0000313" key="7">
    <source>
        <dbReference type="Proteomes" id="UP000055136"/>
    </source>
</evidence>
<dbReference type="GO" id="GO:0032259">
    <property type="term" value="P:methylation"/>
    <property type="evidence" value="ECO:0007669"/>
    <property type="project" value="UniProtKB-KW"/>
</dbReference>